<dbReference type="AlphaFoldDB" id="A0A371F3A0"/>
<evidence type="ECO:0000313" key="1">
    <source>
        <dbReference type="EMBL" id="RDX72734.1"/>
    </source>
</evidence>
<dbReference type="Gene3D" id="3.30.420.10">
    <property type="entry name" value="Ribonuclease H-like superfamily/Ribonuclease H"/>
    <property type="match status" value="1"/>
</dbReference>
<protein>
    <submittedName>
        <fullName evidence="1">Uncharacterized protein</fullName>
    </submittedName>
</protein>
<comment type="caution">
    <text evidence="1">The sequence shown here is derived from an EMBL/GenBank/DDBJ whole genome shotgun (WGS) entry which is preliminary data.</text>
</comment>
<sequence>MMAHFIPCHKVDDACNVTNIFFREVVRLHGTPSSLDTFRGPYGVSLTLSYSFQPLVIHKWMNKPKGEFESLGAWEEWIPHIEFAYNMVVNSTTSHSPFNLVNAFNPLPPLDLLPLPIMTSWVMMKGLPKPNLLKTA</sequence>
<reference evidence="1" key="1">
    <citation type="submission" date="2018-05" db="EMBL/GenBank/DDBJ databases">
        <title>Draft genome of Mucuna pruriens seed.</title>
        <authorList>
            <person name="Nnadi N.E."/>
            <person name="Vos R."/>
            <person name="Hasami M.H."/>
            <person name="Devisetty U.K."/>
            <person name="Aguiy J.C."/>
        </authorList>
    </citation>
    <scope>NUCLEOTIDE SEQUENCE [LARGE SCALE GENOMIC DNA]</scope>
    <source>
        <strain evidence="1">JCA_2017</strain>
    </source>
</reference>
<accession>A0A371F3A0</accession>
<dbReference type="STRING" id="157652.A0A371F3A0"/>
<dbReference type="Proteomes" id="UP000257109">
    <property type="component" value="Unassembled WGS sequence"/>
</dbReference>
<dbReference type="EMBL" id="QJKJ01010789">
    <property type="protein sequence ID" value="RDX72734.1"/>
    <property type="molecule type" value="Genomic_DNA"/>
</dbReference>
<dbReference type="OrthoDB" id="1935586at2759"/>
<dbReference type="GO" id="GO:0003676">
    <property type="term" value="F:nucleic acid binding"/>
    <property type="evidence" value="ECO:0007669"/>
    <property type="project" value="InterPro"/>
</dbReference>
<dbReference type="PANTHER" id="PTHR35046:SF9">
    <property type="entry name" value="RNA-DIRECTED DNA POLYMERASE"/>
    <property type="match status" value="1"/>
</dbReference>
<evidence type="ECO:0000313" key="2">
    <source>
        <dbReference type="Proteomes" id="UP000257109"/>
    </source>
</evidence>
<proteinExistence type="predicted"/>
<gene>
    <name evidence="1" type="ORF">CR513_47738</name>
</gene>
<keyword evidence="2" id="KW-1185">Reference proteome</keyword>
<dbReference type="PANTHER" id="PTHR35046">
    <property type="entry name" value="ZINC KNUCKLE (CCHC-TYPE) FAMILY PROTEIN"/>
    <property type="match status" value="1"/>
</dbReference>
<dbReference type="InterPro" id="IPR036397">
    <property type="entry name" value="RNaseH_sf"/>
</dbReference>
<organism evidence="1 2">
    <name type="scientific">Mucuna pruriens</name>
    <name type="common">Velvet bean</name>
    <name type="synonym">Dolichos pruriens</name>
    <dbReference type="NCBI Taxonomy" id="157652"/>
    <lineage>
        <taxon>Eukaryota</taxon>
        <taxon>Viridiplantae</taxon>
        <taxon>Streptophyta</taxon>
        <taxon>Embryophyta</taxon>
        <taxon>Tracheophyta</taxon>
        <taxon>Spermatophyta</taxon>
        <taxon>Magnoliopsida</taxon>
        <taxon>eudicotyledons</taxon>
        <taxon>Gunneridae</taxon>
        <taxon>Pentapetalae</taxon>
        <taxon>rosids</taxon>
        <taxon>fabids</taxon>
        <taxon>Fabales</taxon>
        <taxon>Fabaceae</taxon>
        <taxon>Papilionoideae</taxon>
        <taxon>50 kb inversion clade</taxon>
        <taxon>NPAAA clade</taxon>
        <taxon>indigoferoid/millettioid clade</taxon>
        <taxon>Phaseoleae</taxon>
        <taxon>Mucuna</taxon>
    </lineage>
</organism>
<feature type="non-terminal residue" evidence="1">
    <location>
        <position position="136"/>
    </location>
</feature>
<name>A0A371F3A0_MUCPR</name>